<accession>A0ABR3F5C3</accession>
<proteinExistence type="predicted"/>
<feature type="region of interest" description="Disordered" evidence="1">
    <location>
        <begin position="1"/>
        <end position="45"/>
    </location>
</feature>
<evidence type="ECO:0000313" key="3">
    <source>
        <dbReference type="Proteomes" id="UP001465976"/>
    </source>
</evidence>
<feature type="compositionally biased region" description="Polar residues" evidence="1">
    <location>
        <begin position="264"/>
        <end position="281"/>
    </location>
</feature>
<dbReference type="Proteomes" id="UP001465976">
    <property type="component" value="Unassembled WGS sequence"/>
</dbReference>
<feature type="compositionally biased region" description="Polar residues" evidence="1">
    <location>
        <begin position="1"/>
        <end position="11"/>
    </location>
</feature>
<comment type="caution">
    <text evidence="2">The sequence shown here is derived from an EMBL/GenBank/DDBJ whole genome shotgun (WGS) entry which is preliminary data.</text>
</comment>
<dbReference type="EMBL" id="JBAHYK010000953">
    <property type="protein sequence ID" value="KAL0570343.1"/>
    <property type="molecule type" value="Genomic_DNA"/>
</dbReference>
<feature type="compositionally biased region" description="Polar residues" evidence="1">
    <location>
        <begin position="223"/>
        <end position="237"/>
    </location>
</feature>
<feature type="compositionally biased region" description="Basic and acidic residues" evidence="1">
    <location>
        <begin position="12"/>
        <end position="27"/>
    </location>
</feature>
<evidence type="ECO:0008006" key="4">
    <source>
        <dbReference type="Google" id="ProtNLM"/>
    </source>
</evidence>
<feature type="region of interest" description="Disordered" evidence="1">
    <location>
        <begin position="148"/>
        <end position="281"/>
    </location>
</feature>
<feature type="compositionally biased region" description="Acidic residues" evidence="1">
    <location>
        <begin position="159"/>
        <end position="176"/>
    </location>
</feature>
<evidence type="ECO:0000313" key="2">
    <source>
        <dbReference type="EMBL" id="KAL0570343.1"/>
    </source>
</evidence>
<feature type="compositionally biased region" description="Basic and acidic residues" evidence="1">
    <location>
        <begin position="148"/>
        <end position="158"/>
    </location>
</feature>
<organism evidence="2 3">
    <name type="scientific">Marasmius crinis-equi</name>
    <dbReference type="NCBI Taxonomy" id="585013"/>
    <lineage>
        <taxon>Eukaryota</taxon>
        <taxon>Fungi</taxon>
        <taxon>Dikarya</taxon>
        <taxon>Basidiomycota</taxon>
        <taxon>Agaricomycotina</taxon>
        <taxon>Agaricomycetes</taxon>
        <taxon>Agaricomycetidae</taxon>
        <taxon>Agaricales</taxon>
        <taxon>Marasmiineae</taxon>
        <taxon>Marasmiaceae</taxon>
        <taxon>Marasmius</taxon>
    </lineage>
</organism>
<evidence type="ECO:0000256" key="1">
    <source>
        <dbReference type="SAM" id="MobiDB-lite"/>
    </source>
</evidence>
<name>A0ABR3F5C3_9AGAR</name>
<feature type="compositionally biased region" description="Acidic residues" evidence="1">
    <location>
        <begin position="28"/>
        <end position="44"/>
    </location>
</feature>
<protein>
    <recommendedName>
        <fullName evidence="4">Zn(2)-C6 fungal-type domain-containing protein</fullName>
    </recommendedName>
</protein>
<reference evidence="2 3" key="1">
    <citation type="submission" date="2024-02" db="EMBL/GenBank/DDBJ databases">
        <title>A draft genome for the cacao thread blight pathogen Marasmius crinis-equi.</title>
        <authorList>
            <person name="Cohen S.P."/>
            <person name="Baruah I.K."/>
            <person name="Amoako-Attah I."/>
            <person name="Bukari Y."/>
            <person name="Meinhardt L.W."/>
            <person name="Bailey B.A."/>
        </authorList>
    </citation>
    <scope>NUCLEOTIDE SEQUENCE [LARGE SCALE GENOMIC DNA]</scope>
    <source>
        <strain evidence="2 3">GH-76</strain>
    </source>
</reference>
<gene>
    <name evidence="2" type="ORF">V5O48_011623</name>
</gene>
<keyword evidence="3" id="KW-1185">Reference proteome</keyword>
<sequence>MLSQPKVQVLTQEKDKENENDSLKQLEDYGESEVEVEVESDSDADAGTVTITSSLKQEFARFYNVHGTNEERRKWKEDNRSLKCTNCASSKLPCTAKPDLKIRCSECHTSVPCSKMEVFRRDLMMPKLGIREVEVWETLNRGYLREKAKGKGKERFGSEDDEKDELELDGEEEEEEGNKNASVRSRNDAGGSPTKKVYSPRKVEVVIQTRKKRDREEEKNNTKKMATNSGFTILSKTSPEKTREQKRQRRPNEKAQAVERNKNKNMSKVATLSSSRAALNPNTDSATRFSLMPSPTSTLNQNVVSTLNTSRLALPALTPPLRTPSSALQLTSSVPRVPPPTPAGNDLEPDLRLSVIKRQLEDLCSDFRYGRIDVQSALGRFDEVAARIGRCANVVSG</sequence>
<feature type="compositionally biased region" description="Basic and acidic residues" evidence="1">
    <location>
        <begin position="238"/>
        <end position="262"/>
    </location>
</feature>